<reference evidence="3 4" key="1">
    <citation type="submission" date="2018-09" db="EMBL/GenBank/DDBJ databases">
        <title>Discovery and Ecogenomic Context for Candidatus Cryosericales, a Global Caldiserica Order Active in Thawing Permafrost.</title>
        <authorList>
            <person name="Martinez M.A."/>
            <person name="Woodcroft B.J."/>
            <person name="Ignacio Espinoza J.C."/>
            <person name="Zayed A."/>
            <person name="Singleton C.M."/>
            <person name="Boyd J."/>
            <person name="Li Y.-F."/>
            <person name="Purvine S."/>
            <person name="Maughan H."/>
            <person name="Hodgkins S.B."/>
            <person name="Anderson D."/>
            <person name="Sederholm M."/>
            <person name="Temperton B."/>
            <person name="Saleska S.R."/>
            <person name="Tyson G.W."/>
            <person name="Rich V.I."/>
        </authorList>
    </citation>
    <scope>NUCLEOTIDE SEQUENCE [LARGE SCALE GENOMIC DNA]</scope>
    <source>
        <strain evidence="3 4">SMC5</strain>
    </source>
</reference>
<keyword evidence="1" id="KW-0812">Transmembrane</keyword>
<protein>
    <submittedName>
        <fullName evidence="3">Zinc ribbon domain-containing protein</fullName>
    </submittedName>
</protein>
<comment type="caution">
    <text evidence="3">The sequence shown here is derived from an EMBL/GenBank/DDBJ whole genome shotgun (WGS) entry which is preliminary data.</text>
</comment>
<evidence type="ECO:0000313" key="4">
    <source>
        <dbReference type="Proteomes" id="UP000266489"/>
    </source>
</evidence>
<sequence>MLTKCPECGHDVSTTAEKCPNCGAPISSTAQGFIPEASKNVQVIEKTSKHYKAQKFYSIVLFIVGLILVGTGASNNATGVKTFGEICIVTSIIWGIVVSIGSWWHHG</sequence>
<dbReference type="Pfam" id="PF13240">
    <property type="entry name" value="Zn_Ribbon_1"/>
    <property type="match status" value="1"/>
</dbReference>
<proteinExistence type="predicted"/>
<feature type="transmembrane region" description="Helical" evidence="1">
    <location>
        <begin position="56"/>
        <end position="77"/>
    </location>
</feature>
<accession>A0A398D471</accession>
<organism evidence="3 4">
    <name type="scientific">Candidatus Cryosericum odellii</name>
    <dbReference type="NCBI Taxonomy" id="2290917"/>
    <lineage>
        <taxon>Bacteria</taxon>
        <taxon>Pseudomonadati</taxon>
        <taxon>Caldisericota/Cryosericota group</taxon>
        <taxon>Candidatus Cryosericota</taxon>
        <taxon>Candidatus Cryosericia</taxon>
        <taxon>Candidatus Cryosericales</taxon>
        <taxon>Candidatus Cryosericaceae</taxon>
        <taxon>Candidatus Cryosericum</taxon>
    </lineage>
</organism>
<evidence type="ECO:0000259" key="2">
    <source>
        <dbReference type="Pfam" id="PF13240"/>
    </source>
</evidence>
<dbReference type="EMBL" id="QXIU01000265">
    <property type="protein sequence ID" value="RIE07097.1"/>
    <property type="molecule type" value="Genomic_DNA"/>
</dbReference>
<name>A0A398D471_9BACT</name>
<dbReference type="Proteomes" id="UP000266489">
    <property type="component" value="Unassembled WGS sequence"/>
</dbReference>
<evidence type="ECO:0000313" key="3">
    <source>
        <dbReference type="EMBL" id="RIE07097.1"/>
    </source>
</evidence>
<feature type="domain" description="Zinc-ribbon" evidence="2">
    <location>
        <begin position="4"/>
        <end position="26"/>
    </location>
</feature>
<dbReference type="InterPro" id="IPR026870">
    <property type="entry name" value="Zinc_ribbon_dom"/>
</dbReference>
<evidence type="ECO:0000256" key="1">
    <source>
        <dbReference type="SAM" id="Phobius"/>
    </source>
</evidence>
<feature type="transmembrane region" description="Helical" evidence="1">
    <location>
        <begin position="83"/>
        <end position="104"/>
    </location>
</feature>
<keyword evidence="1" id="KW-1133">Transmembrane helix</keyword>
<dbReference type="OrthoDB" id="2066958at2"/>
<keyword evidence="1" id="KW-0472">Membrane</keyword>
<dbReference type="AlphaFoldDB" id="A0A398D471"/>
<gene>
    <name evidence="3" type="ORF">SMC5_10305</name>
</gene>
<dbReference type="RefSeq" id="WP_119087009.1">
    <property type="nucleotide sequence ID" value="NZ_QXIU01000265.1"/>
</dbReference>